<reference evidence="3" key="1">
    <citation type="journal article" date="2019" name="Int. J. Syst. Evol. Microbiol.">
        <title>The Global Catalogue of Microorganisms (GCM) 10K type strain sequencing project: providing services to taxonomists for standard genome sequencing and annotation.</title>
        <authorList>
            <consortium name="The Broad Institute Genomics Platform"/>
            <consortium name="The Broad Institute Genome Sequencing Center for Infectious Disease"/>
            <person name="Wu L."/>
            <person name="Ma J."/>
        </authorList>
    </citation>
    <scope>NUCLEOTIDE SEQUENCE [LARGE SCALE GENOMIC DNA]</scope>
    <source>
        <strain evidence="3">KCTC 42082</strain>
    </source>
</reference>
<evidence type="ECO:0000313" key="2">
    <source>
        <dbReference type="EMBL" id="GHC28207.1"/>
    </source>
</evidence>
<keyword evidence="3" id="KW-1185">Reference proteome</keyword>
<name>A0ABQ3FL37_9GAMM</name>
<feature type="region of interest" description="Disordered" evidence="1">
    <location>
        <begin position="33"/>
        <end position="53"/>
    </location>
</feature>
<accession>A0ABQ3FL37</accession>
<proteinExistence type="predicted"/>
<evidence type="ECO:0000256" key="1">
    <source>
        <dbReference type="SAM" id="MobiDB-lite"/>
    </source>
</evidence>
<protein>
    <submittedName>
        <fullName evidence="2">Uncharacterized protein</fullName>
    </submittedName>
</protein>
<gene>
    <name evidence="2" type="ORF">GCM10010082_21920</name>
</gene>
<dbReference type="EMBL" id="BMZM01000003">
    <property type="protein sequence ID" value="GHC28207.1"/>
    <property type="molecule type" value="Genomic_DNA"/>
</dbReference>
<sequence>MGLHPNARRKKADPKVGLINGLSLAAGAAGVEINREPTTARTAGYGAAPKHQT</sequence>
<dbReference type="Proteomes" id="UP000604243">
    <property type="component" value="Unassembled WGS sequence"/>
</dbReference>
<comment type="caution">
    <text evidence="2">The sequence shown here is derived from an EMBL/GenBank/DDBJ whole genome shotgun (WGS) entry which is preliminary data.</text>
</comment>
<organism evidence="2 3">
    <name type="scientific">Kushneria pakistanensis</name>
    <dbReference type="NCBI Taxonomy" id="1508770"/>
    <lineage>
        <taxon>Bacteria</taxon>
        <taxon>Pseudomonadati</taxon>
        <taxon>Pseudomonadota</taxon>
        <taxon>Gammaproteobacteria</taxon>
        <taxon>Oceanospirillales</taxon>
        <taxon>Halomonadaceae</taxon>
        <taxon>Kushneria</taxon>
    </lineage>
</organism>
<evidence type="ECO:0000313" key="3">
    <source>
        <dbReference type="Proteomes" id="UP000604243"/>
    </source>
</evidence>